<dbReference type="SUPFAM" id="SSF53383">
    <property type="entry name" value="PLP-dependent transferases"/>
    <property type="match status" value="1"/>
</dbReference>
<dbReference type="InterPro" id="IPR009081">
    <property type="entry name" value="PP-bd_ACP"/>
</dbReference>
<feature type="domain" description="Carrier" evidence="7">
    <location>
        <begin position="594"/>
        <end position="673"/>
    </location>
</feature>
<dbReference type="EMBL" id="NRDI02000009">
    <property type="protein sequence ID" value="KAI1513420.1"/>
    <property type="molecule type" value="Genomic_DNA"/>
</dbReference>
<dbReference type="InterPro" id="IPR020806">
    <property type="entry name" value="PKS_PP-bd"/>
</dbReference>
<dbReference type="Gene3D" id="1.10.1200.10">
    <property type="entry name" value="ACP-like"/>
    <property type="match status" value="1"/>
</dbReference>
<keyword evidence="4" id="KW-0663">Pyridoxal phosphate</keyword>
<evidence type="ECO:0000313" key="9">
    <source>
        <dbReference type="Proteomes" id="UP000249757"/>
    </source>
</evidence>
<keyword evidence="9" id="KW-1185">Reference proteome</keyword>
<dbReference type="PANTHER" id="PTHR43795:SF39">
    <property type="entry name" value="AMINOTRANSFERASE CLASS I_CLASSII DOMAIN-CONTAINING PROTEIN"/>
    <property type="match status" value="1"/>
</dbReference>
<dbReference type="InterPro" id="IPR015421">
    <property type="entry name" value="PyrdxlP-dep_Trfase_major"/>
</dbReference>
<evidence type="ECO:0000256" key="3">
    <source>
        <dbReference type="ARBA" id="ARBA00022553"/>
    </source>
</evidence>
<dbReference type="Pfam" id="PF00550">
    <property type="entry name" value="PP-binding"/>
    <property type="match status" value="1"/>
</dbReference>
<feature type="compositionally biased region" description="Basic and acidic residues" evidence="6">
    <location>
        <begin position="134"/>
        <end position="163"/>
    </location>
</feature>
<dbReference type="InterPro" id="IPR000873">
    <property type="entry name" value="AMP-dep_synth/lig_dom"/>
</dbReference>
<dbReference type="Pfam" id="PF00501">
    <property type="entry name" value="AMP-binding"/>
    <property type="match status" value="1"/>
</dbReference>
<sequence length="1234" mass="135562">MHPWKNIQQVLKDRADSEKPRSLFCYSFGNIHIPNEITWTIQRLKQFRIGHPVLLHFEDHWDFILWFWSVVFAGGLSVLSSPLSNIEEDRHKHIQNLSTLLESPICFTRSKFLPFFGNSRDIHLHSIENVIGKSEQESSHADNSRTYGDNHDAESHLKGHNDDPTSNFDGVFTGNGTYHSQADGVKGGDLLMLMLTSGSTGNAKAVCFTHEQVLDAVSGKAAMRVLPRDRPFLNWIGLDHVAGLLEIHLQALWLGVDQIHVSAADIVTSPTIFLELISRHRVALTFAPNLFLAKLVATFESLQQSPKLDLSSLVCVTSGGEANDINTCIAASTLFSKYGAPHDVITAGFGMTETCAGSLYNTRCPEYDVSRGYTVASLGKCITGIEMRIVTSEGQVAASDESGDLEVRGKVVFKGYYRNETATKQAFAPGHWFRTGDRGFIDSNGNLNMVGRAKEVININGVKIVAADVQTAVENALGNRVARLVVFSTHASHTEQVTVAYIPKAFPIGDQEMMDIARLVTQACVIRTASRPLVFALREQSIPLLPVSTLGKISRLKVSRLFEDGEFAADLEFHHQTVLRASGAAKQMYMSGSKPENESEGALIENVAETLGAASDVLDITSETSLFDIGFTSMHVIKLKYHIEPRLGTDVPVVLIMKNPTIRALAADIDAYMKQSQGDSDEPATIEDYDPVVIIRGEGSKTPLWMIHPGVGEVLVFIGLAQCLAQDDRPVFALRAAGFESPYQRFESINQTVDIYTAAIRRCQPRGPYALAGYSYGTMLAFEISKRLNADGNKSRMDLGLSQRAAHNSVQASPWDALERLMANLWAPDNPDGLVFLCVAENTLLHQQVAARANKNAAVNTDDHLSYGVGPRASPRLKKALVPFFNSEFRPSEPVLEKELLVLPGVAAVIDALTWAICNEGQGIITPAPFYTGFKPMSAVRAGGVLIPAPFKSVEGYYGLDDVFDPILNSKSLERTLLQATPDGVTVRAVMISNPHNPLGRCYPAETIREIARFCGRNNLHLISDEIFALSVYHNEQATSVTPFVSILGADLDKCIDSHLVHVMYGMGKGFGATGLRLGVLHSRNEGLIAAVSSISVFGWVPYVVQDVWADMLEDELFLGDFKLENHKVLAKHFTILRSFLNQQNIPYYSNVHAGVFLWVDLRRYLPGNSAPEPATSAVDANHDGEIRLFKRLLKAGVVVSQGSSFGTEELGWYRISFAVEDQALNVGLQRLGR</sequence>
<dbReference type="InterPro" id="IPR050478">
    <property type="entry name" value="Ethylene_sulfur-biosynth"/>
</dbReference>
<dbReference type="InterPro" id="IPR001031">
    <property type="entry name" value="Thioesterase"/>
</dbReference>
<dbReference type="Gene3D" id="3.30.300.30">
    <property type="match status" value="1"/>
</dbReference>
<dbReference type="AlphaFoldDB" id="A0A922NDJ4"/>
<evidence type="ECO:0000256" key="1">
    <source>
        <dbReference type="ARBA" id="ARBA00007441"/>
    </source>
</evidence>
<dbReference type="SUPFAM" id="SSF47336">
    <property type="entry name" value="ACP-like"/>
    <property type="match status" value="1"/>
</dbReference>
<dbReference type="Gene3D" id="3.90.1150.10">
    <property type="entry name" value="Aspartate Aminotransferase, domain 1"/>
    <property type="match status" value="1"/>
</dbReference>
<keyword evidence="2" id="KW-0596">Phosphopantetheine</keyword>
<dbReference type="InterPro" id="IPR015424">
    <property type="entry name" value="PyrdxlP-dep_Trfase"/>
</dbReference>
<dbReference type="PANTHER" id="PTHR43795">
    <property type="entry name" value="BIFUNCTIONAL ASPARTATE AMINOTRANSFERASE AND GLUTAMATE/ASPARTATE-PREPHENATE AMINOTRANSFERASE-RELATED"/>
    <property type="match status" value="1"/>
</dbReference>
<evidence type="ECO:0000259" key="7">
    <source>
        <dbReference type="PROSITE" id="PS50075"/>
    </source>
</evidence>
<dbReference type="InterPro" id="IPR004838">
    <property type="entry name" value="NHTrfase_class1_PyrdxlP-BS"/>
</dbReference>
<dbReference type="InterPro" id="IPR020845">
    <property type="entry name" value="AMP-binding_CS"/>
</dbReference>
<gene>
    <name evidence="8" type="ORF">Ptr86124_007322</name>
</gene>
<dbReference type="PROSITE" id="PS00105">
    <property type="entry name" value="AA_TRANSFER_CLASS_1"/>
    <property type="match status" value="1"/>
</dbReference>
<reference evidence="9" key="1">
    <citation type="journal article" date="2022" name="Microb. Genom.">
        <title>A global pangenome for the wheat fungal pathogen Pyrenophora tritici-repentis and prediction of effector protein structural homology.</title>
        <authorList>
            <person name="Moolhuijzen P.M."/>
            <person name="See P.T."/>
            <person name="Shi G."/>
            <person name="Powell H.R."/>
            <person name="Cockram J."/>
            <person name="Jorgensen L.N."/>
            <person name="Benslimane H."/>
            <person name="Strelkov S.E."/>
            <person name="Turner J."/>
            <person name="Liu Z."/>
            <person name="Moffat C.S."/>
        </authorList>
    </citation>
    <scope>NUCLEOTIDE SEQUENCE [LARGE SCALE GENOMIC DNA]</scope>
</reference>
<dbReference type="SUPFAM" id="SSF53474">
    <property type="entry name" value="alpha/beta-Hydrolases"/>
    <property type="match status" value="1"/>
</dbReference>
<dbReference type="InterPro" id="IPR036736">
    <property type="entry name" value="ACP-like_sf"/>
</dbReference>
<dbReference type="PROSITE" id="PS00455">
    <property type="entry name" value="AMP_BINDING"/>
    <property type="match status" value="1"/>
</dbReference>
<dbReference type="GO" id="GO:0008483">
    <property type="term" value="F:transaminase activity"/>
    <property type="evidence" value="ECO:0007669"/>
    <property type="project" value="TreeGrafter"/>
</dbReference>
<dbReference type="InterPro" id="IPR015422">
    <property type="entry name" value="PyrdxlP-dep_Trfase_small"/>
</dbReference>
<comment type="similarity">
    <text evidence="1">Belongs to the class-I pyridoxal-phosphate-dependent aminotransferase family.</text>
</comment>
<dbReference type="Gene3D" id="3.40.50.1820">
    <property type="entry name" value="alpha/beta hydrolase"/>
    <property type="match status" value="1"/>
</dbReference>
<feature type="region of interest" description="Disordered" evidence="6">
    <location>
        <begin position="133"/>
        <end position="164"/>
    </location>
</feature>
<dbReference type="Gene3D" id="3.40.640.10">
    <property type="entry name" value="Type I PLP-dependent aspartate aminotransferase-like (Major domain)"/>
    <property type="match status" value="1"/>
</dbReference>
<accession>A0A922NDJ4</accession>
<evidence type="ECO:0000256" key="2">
    <source>
        <dbReference type="ARBA" id="ARBA00022450"/>
    </source>
</evidence>
<evidence type="ECO:0000256" key="6">
    <source>
        <dbReference type="SAM" id="MobiDB-lite"/>
    </source>
</evidence>
<evidence type="ECO:0000313" key="8">
    <source>
        <dbReference type="EMBL" id="KAI1513420.1"/>
    </source>
</evidence>
<proteinExistence type="inferred from homology"/>
<dbReference type="Gene3D" id="3.40.50.12780">
    <property type="entry name" value="N-terminal domain of ligase-like"/>
    <property type="match status" value="1"/>
</dbReference>
<dbReference type="InterPro" id="IPR045851">
    <property type="entry name" value="AMP-bd_C_sf"/>
</dbReference>
<dbReference type="Pfam" id="PF00155">
    <property type="entry name" value="Aminotran_1_2"/>
    <property type="match status" value="1"/>
</dbReference>
<name>A0A922NDJ4_9PLEO</name>
<keyword evidence="3" id="KW-0597">Phosphoprotein</keyword>
<evidence type="ECO:0000256" key="5">
    <source>
        <dbReference type="ARBA" id="ARBA00029454"/>
    </source>
</evidence>
<dbReference type="InterPro" id="IPR042099">
    <property type="entry name" value="ANL_N_sf"/>
</dbReference>
<comment type="caution">
    <text evidence="8">The sequence shown here is derived from an EMBL/GenBank/DDBJ whole genome shotgun (WGS) entry which is preliminary data.</text>
</comment>
<dbReference type="Proteomes" id="UP000249757">
    <property type="component" value="Unassembled WGS sequence"/>
</dbReference>
<comment type="similarity">
    <text evidence="5">Belongs to the NRP synthetase family.</text>
</comment>
<dbReference type="GO" id="GO:0031177">
    <property type="term" value="F:phosphopantetheine binding"/>
    <property type="evidence" value="ECO:0007669"/>
    <property type="project" value="InterPro"/>
</dbReference>
<dbReference type="PROSITE" id="PS50075">
    <property type="entry name" value="CARRIER"/>
    <property type="match status" value="1"/>
</dbReference>
<dbReference type="GO" id="GO:0006520">
    <property type="term" value="P:amino acid metabolic process"/>
    <property type="evidence" value="ECO:0007669"/>
    <property type="project" value="TreeGrafter"/>
</dbReference>
<dbReference type="Pfam" id="PF00975">
    <property type="entry name" value="Thioesterase"/>
    <property type="match status" value="1"/>
</dbReference>
<dbReference type="InterPro" id="IPR004839">
    <property type="entry name" value="Aminotransferase_I/II_large"/>
</dbReference>
<dbReference type="SMART" id="SM00823">
    <property type="entry name" value="PKS_PP"/>
    <property type="match status" value="1"/>
</dbReference>
<dbReference type="InterPro" id="IPR029058">
    <property type="entry name" value="AB_hydrolase_fold"/>
</dbReference>
<protein>
    <submittedName>
        <fullName evidence="8">AMP-binding &amp; Acyl-protein synthetase</fullName>
    </submittedName>
</protein>
<dbReference type="CDD" id="cd00609">
    <property type="entry name" value="AAT_like"/>
    <property type="match status" value="1"/>
</dbReference>
<dbReference type="GO" id="GO:0030170">
    <property type="term" value="F:pyridoxal phosphate binding"/>
    <property type="evidence" value="ECO:0007669"/>
    <property type="project" value="InterPro"/>
</dbReference>
<evidence type="ECO:0000256" key="4">
    <source>
        <dbReference type="ARBA" id="ARBA00022898"/>
    </source>
</evidence>
<dbReference type="SUPFAM" id="SSF56801">
    <property type="entry name" value="Acetyl-CoA synthetase-like"/>
    <property type="match status" value="1"/>
</dbReference>
<organism evidence="8 9">
    <name type="scientific">Pyrenophora tritici-repentis</name>
    <dbReference type="NCBI Taxonomy" id="45151"/>
    <lineage>
        <taxon>Eukaryota</taxon>
        <taxon>Fungi</taxon>
        <taxon>Dikarya</taxon>
        <taxon>Ascomycota</taxon>
        <taxon>Pezizomycotina</taxon>
        <taxon>Dothideomycetes</taxon>
        <taxon>Pleosporomycetidae</taxon>
        <taxon>Pleosporales</taxon>
        <taxon>Pleosporineae</taxon>
        <taxon>Pleosporaceae</taxon>
        <taxon>Pyrenophora</taxon>
    </lineage>
</organism>